<keyword evidence="3 8" id="KW-0813">Transport</keyword>
<proteinExistence type="inferred from homology"/>
<evidence type="ECO:0000256" key="6">
    <source>
        <dbReference type="ARBA" id="ARBA00023136"/>
    </source>
</evidence>
<comment type="function">
    <text evidence="7">Aquaglyceroporin that may modulate the water content and osmolytes during anhydrobiosis.</text>
</comment>
<comment type="subcellular location">
    <subcellularLocation>
        <location evidence="1">Membrane</location>
        <topology evidence="1">Multi-pass membrane protein</topology>
    </subcellularLocation>
</comment>
<evidence type="ECO:0000256" key="8">
    <source>
        <dbReference type="RuleBase" id="RU000477"/>
    </source>
</evidence>
<dbReference type="GO" id="GO:0016323">
    <property type="term" value="C:basolateral plasma membrane"/>
    <property type="evidence" value="ECO:0007669"/>
    <property type="project" value="TreeGrafter"/>
</dbReference>
<dbReference type="Pfam" id="PF00230">
    <property type="entry name" value="MIP"/>
    <property type="match status" value="1"/>
</dbReference>
<evidence type="ECO:0000256" key="9">
    <source>
        <dbReference type="SAM" id="Phobius"/>
    </source>
</evidence>
<feature type="transmembrane region" description="Helical" evidence="9">
    <location>
        <begin position="20"/>
        <end position="43"/>
    </location>
</feature>
<dbReference type="InterPro" id="IPR050363">
    <property type="entry name" value="MIP/Aquaporin"/>
</dbReference>
<evidence type="ECO:0000313" key="10">
    <source>
        <dbReference type="EMBL" id="KAK0409652.1"/>
    </source>
</evidence>
<feature type="transmembrane region" description="Helical" evidence="9">
    <location>
        <begin position="96"/>
        <end position="119"/>
    </location>
</feature>
<protein>
    <recommendedName>
        <fullName evidence="12">Aquaporin-3</fullName>
    </recommendedName>
</protein>
<dbReference type="PRINTS" id="PR00783">
    <property type="entry name" value="MINTRINSICP"/>
</dbReference>
<dbReference type="GO" id="GO:0015254">
    <property type="term" value="F:glycerol channel activity"/>
    <property type="evidence" value="ECO:0007669"/>
    <property type="project" value="TreeGrafter"/>
</dbReference>
<feature type="transmembrane region" description="Helical" evidence="9">
    <location>
        <begin position="236"/>
        <end position="264"/>
    </location>
</feature>
<keyword evidence="11" id="KW-1185">Reference proteome</keyword>
<dbReference type="SUPFAM" id="SSF81338">
    <property type="entry name" value="Aquaporin-like"/>
    <property type="match status" value="1"/>
</dbReference>
<accession>A0AA39LU24</accession>
<reference evidence="10" key="1">
    <citation type="submission" date="2023-06" db="EMBL/GenBank/DDBJ databases">
        <title>Genomic analysis of the entomopathogenic nematode Steinernema hermaphroditum.</title>
        <authorList>
            <person name="Schwarz E.M."/>
            <person name="Heppert J.K."/>
            <person name="Baniya A."/>
            <person name="Schwartz H.T."/>
            <person name="Tan C.-H."/>
            <person name="Antoshechkin I."/>
            <person name="Sternberg P.W."/>
            <person name="Goodrich-Blair H."/>
            <person name="Dillman A.R."/>
        </authorList>
    </citation>
    <scope>NUCLEOTIDE SEQUENCE</scope>
    <source>
        <strain evidence="10">PS9179</strain>
        <tissue evidence="10">Whole animal</tissue>
    </source>
</reference>
<gene>
    <name evidence="10" type="ORF">QR680_004676</name>
</gene>
<dbReference type="InterPro" id="IPR000425">
    <property type="entry name" value="MIP"/>
</dbReference>
<evidence type="ECO:0000256" key="1">
    <source>
        <dbReference type="ARBA" id="ARBA00004141"/>
    </source>
</evidence>
<dbReference type="AlphaFoldDB" id="A0AA39LU24"/>
<dbReference type="GO" id="GO:0015250">
    <property type="term" value="F:water channel activity"/>
    <property type="evidence" value="ECO:0007669"/>
    <property type="project" value="TreeGrafter"/>
</dbReference>
<dbReference type="InterPro" id="IPR023271">
    <property type="entry name" value="Aquaporin-like"/>
</dbReference>
<evidence type="ECO:0000256" key="7">
    <source>
        <dbReference type="ARBA" id="ARBA00045280"/>
    </source>
</evidence>
<keyword evidence="6 9" id="KW-0472">Membrane</keyword>
<keyword evidence="4 8" id="KW-0812">Transmembrane</keyword>
<feature type="transmembrane region" description="Helical" evidence="9">
    <location>
        <begin position="55"/>
        <end position="84"/>
    </location>
</feature>
<comment type="caution">
    <text evidence="10">The sequence shown here is derived from an EMBL/GenBank/DDBJ whole genome shotgun (WGS) entry which is preliminary data.</text>
</comment>
<dbReference type="Gene3D" id="1.20.1080.10">
    <property type="entry name" value="Glycerol uptake facilitator protein"/>
    <property type="match status" value="1"/>
</dbReference>
<dbReference type="PANTHER" id="PTHR43829:SF27">
    <property type="entry name" value="AQUAPORIN-3"/>
    <property type="match status" value="1"/>
</dbReference>
<sequence>MILDRVRNKLRIRSDLARCVLCEFCCTFIFMYIGFCVNANAVLTRKPASEYFTIHFGWGISLFFAVQMGFRISGSLINPAISLFMFSFGHIGFAKFLCYVIVQFFGTFCAAAVAFLTYYDGINEFDGGIRQVYGPNATAGIFGTYPREYLSVGGAIWDQIACSAALGIMVSLVTDRRNKIPLFLQPFYIGFMMLITGISLANAGNAMNPARDFSPRLFTWIVGYGSEVWSYNNYCWFWIPLVFPFIGAGLGAWLYHLLIGIHIWNKEDEEKTPILPISIKPPLRSHAMVTVLQVVALLLSALLFVQSMAQIIDAAPEEDILLIPRLRRNALMFSKLHRQQAWPFVTDKRYEYPKRVVVNALFGRDRIFQ</sequence>
<keyword evidence="5 9" id="KW-1133">Transmembrane helix</keyword>
<evidence type="ECO:0008006" key="12">
    <source>
        <dbReference type="Google" id="ProtNLM"/>
    </source>
</evidence>
<evidence type="ECO:0000256" key="5">
    <source>
        <dbReference type="ARBA" id="ARBA00022989"/>
    </source>
</evidence>
<feature type="transmembrane region" description="Helical" evidence="9">
    <location>
        <begin position="155"/>
        <end position="174"/>
    </location>
</feature>
<evidence type="ECO:0000313" key="11">
    <source>
        <dbReference type="Proteomes" id="UP001175271"/>
    </source>
</evidence>
<evidence type="ECO:0000256" key="4">
    <source>
        <dbReference type="ARBA" id="ARBA00022692"/>
    </source>
</evidence>
<organism evidence="10 11">
    <name type="scientific">Steinernema hermaphroditum</name>
    <dbReference type="NCBI Taxonomy" id="289476"/>
    <lineage>
        <taxon>Eukaryota</taxon>
        <taxon>Metazoa</taxon>
        <taxon>Ecdysozoa</taxon>
        <taxon>Nematoda</taxon>
        <taxon>Chromadorea</taxon>
        <taxon>Rhabditida</taxon>
        <taxon>Tylenchina</taxon>
        <taxon>Panagrolaimomorpha</taxon>
        <taxon>Strongyloidoidea</taxon>
        <taxon>Steinernematidae</taxon>
        <taxon>Steinernema</taxon>
    </lineage>
</organism>
<name>A0AA39LU24_9BILA</name>
<feature type="transmembrane region" description="Helical" evidence="9">
    <location>
        <begin position="285"/>
        <end position="305"/>
    </location>
</feature>
<comment type="similarity">
    <text evidence="2 8">Belongs to the MIP/aquaporin (TC 1.A.8) family.</text>
</comment>
<evidence type="ECO:0000256" key="2">
    <source>
        <dbReference type="ARBA" id="ARBA00006175"/>
    </source>
</evidence>
<dbReference type="Proteomes" id="UP001175271">
    <property type="component" value="Unassembled WGS sequence"/>
</dbReference>
<dbReference type="EMBL" id="JAUCMV010000003">
    <property type="protein sequence ID" value="KAK0409652.1"/>
    <property type="molecule type" value="Genomic_DNA"/>
</dbReference>
<dbReference type="PANTHER" id="PTHR43829">
    <property type="entry name" value="AQUAPORIN OR AQUAGLYCEROPORIN RELATED"/>
    <property type="match status" value="1"/>
</dbReference>
<evidence type="ECO:0000256" key="3">
    <source>
        <dbReference type="ARBA" id="ARBA00022448"/>
    </source>
</evidence>
<feature type="transmembrane region" description="Helical" evidence="9">
    <location>
        <begin position="186"/>
        <end position="207"/>
    </location>
</feature>